<keyword evidence="4" id="KW-1185">Reference proteome</keyword>
<sequence length="251" mass="26916">MADVPAPVSQSVGVSGDDGEGESCDPSSEPLDAEIIVVPTAEKQSLQAASTSDSVSTGTSVGGGKDAGLWYVKNIAIMTSDINATWAYERSDDPLENSFMGTAPAGVDLVAMFNSNSDYSTLASSSYKELVGWNDPDASAASVDSATAAQYWPDIVKPVGKRMGGPAPAHTSLTEDWFYDFMTIVIKAGSPPDFICLHYYSSDGDVSTFQTYIEGNYNMYKIPIWDTEWTYIDYSTDPPTVPSRSLICKGR</sequence>
<gene>
    <name evidence="3" type="ORF">ALECFALPRED_006065</name>
</gene>
<protein>
    <recommendedName>
        <fullName evidence="2">Asl1-like glycosyl hydrolase catalytic domain-containing protein</fullName>
    </recommendedName>
</protein>
<dbReference type="PANTHER" id="PTHR34154:SF3">
    <property type="entry name" value="ALKALI-SENSITIVE LINKAGE PROTEIN 1"/>
    <property type="match status" value="1"/>
</dbReference>
<feature type="domain" description="Asl1-like glycosyl hydrolase catalytic" evidence="2">
    <location>
        <begin position="80"/>
        <end position="235"/>
    </location>
</feature>
<dbReference type="EMBL" id="CAJPDR010000386">
    <property type="protein sequence ID" value="CAF9934696.1"/>
    <property type="molecule type" value="Genomic_DNA"/>
</dbReference>
<evidence type="ECO:0000313" key="3">
    <source>
        <dbReference type="EMBL" id="CAF9934696.1"/>
    </source>
</evidence>
<accession>A0A8H3G1U7</accession>
<dbReference type="Proteomes" id="UP000664203">
    <property type="component" value="Unassembled WGS sequence"/>
</dbReference>
<dbReference type="OrthoDB" id="43654at2759"/>
<dbReference type="PANTHER" id="PTHR34154">
    <property type="entry name" value="ALKALI-SENSITIVE LINKAGE PROTEIN 1"/>
    <property type="match status" value="1"/>
</dbReference>
<comment type="caution">
    <text evidence="3">The sequence shown here is derived from an EMBL/GenBank/DDBJ whole genome shotgun (WGS) entry which is preliminary data.</text>
</comment>
<dbReference type="InterPro" id="IPR024655">
    <property type="entry name" value="Asl1_glyco_hydro_catalytic"/>
</dbReference>
<name>A0A8H3G1U7_9LECA</name>
<feature type="compositionally biased region" description="Low complexity" evidence="1">
    <location>
        <begin position="50"/>
        <end position="59"/>
    </location>
</feature>
<dbReference type="InterPro" id="IPR053183">
    <property type="entry name" value="ASL1"/>
</dbReference>
<dbReference type="Gene3D" id="3.20.20.80">
    <property type="entry name" value="Glycosidases"/>
    <property type="match status" value="1"/>
</dbReference>
<proteinExistence type="predicted"/>
<dbReference type="Pfam" id="PF11790">
    <property type="entry name" value="Glyco_hydro_cc"/>
    <property type="match status" value="1"/>
</dbReference>
<dbReference type="AlphaFoldDB" id="A0A8H3G1U7"/>
<feature type="region of interest" description="Disordered" evidence="1">
    <location>
        <begin position="42"/>
        <end position="61"/>
    </location>
</feature>
<dbReference type="GO" id="GO:0071966">
    <property type="term" value="P:fungal-type cell wall polysaccharide metabolic process"/>
    <property type="evidence" value="ECO:0007669"/>
    <property type="project" value="TreeGrafter"/>
</dbReference>
<dbReference type="GO" id="GO:0009277">
    <property type="term" value="C:fungal-type cell wall"/>
    <property type="evidence" value="ECO:0007669"/>
    <property type="project" value="TreeGrafter"/>
</dbReference>
<evidence type="ECO:0000313" key="4">
    <source>
        <dbReference type="Proteomes" id="UP000664203"/>
    </source>
</evidence>
<evidence type="ECO:0000256" key="1">
    <source>
        <dbReference type="SAM" id="MobiDB-lite"/>
    </source>
</evidence>
<dbReference type="SUPFAM" id="SSF51445">
    <property type="entry name" value="(Trans)glycosidases"/>
    <property type="match status" value="1"/>
</dbReference>
<organism evidence="3 4">
    <name type="scientific">Alectoria fallacina</name>
    <dbReference type="NCBI Taxonomy" id="1903189"/>
    <lineage>
        <taxon>Eukaryota</taxon>
        <taxon>Fungi</taxon>
        <taxon>Dikarya</taxon>
        <taxon>Ascomycota</taxon>
        <taxon>Pezizomycotina</taxon>
        <taxon>Lecanoromycetes</taxon>
        <taxon>OSLEUM clade</taxon>
        <taxon>Lecanoromycetidae</taxon>
        <taxon>Lecanorales</taxon>
        <taxon>Lecanorineae</taxon>
        <taxon>Parmeliaceae</taxon>
        <taxon>Alectoria</taxon>
    </lineage>
</organism>
<feature type="region of interest" description="Disordered" evidence="1">
    <location>
        <begin position="1"/>
        <end position="32"/>
    </location>
</feature>
<evidence type="ECO:0000259" key="2">
    <source>
        <dbReference type="Pfam" id="PF11790"/>
    </source>
</evidence>
<dbReference type="InterPro" id="IPR017853">
    <property type="entry name" value="GH"/>
</dbReference>
<reference evidence="3" key="1">
    <citation type="submission" date="2021-03" db="EMBL/GenBank/DDBJ databases">
        <authorList>
            <person name="Tagirdzhanova G."/>
        </authorList>
    </citation>
    <scope>NUCLEOTIDE SEQUENCE</scope>
</reference>